<evidence type="ECO:0000256" key="8">
    <source>
        <dbReference type="PROSITE-ProRule" id="PRU00023"/>
    </source>
</evidence>
<name>A0AAD7UNS1_9STRA</name>
<evidence type="ECO:0000256" key="7">
    <source>
        <dbReference type="ARBA" id="ARBA00023136"/>
    </source>
</evidence>
<feature type="repeat" description="ANK" evidence="8">
    <location>
        <begin position="638"/>
        <end position="670"/>
    </location>
</feature>
<evidence type="ECO:0000256" key="5">
    <source>
        <dbReference type="ARBA" id="ARBA00022989"/>
    </source>
</evidence>
<evidence type="ECO:0000256" key="4">
    <source>
        <dbReference type="ARBA" id="ARBA00022692"/>
    </source>
</evidence>
<evidence type="ECO:0000256" key="2">
    <source>
        <dbReference type="ARBA" id="ARBA00007929"/>
    </source>
</evidence>
<dbReference type="PROSITE" id="PS50042">
    <property type="entry name" value="CNMP_BINDING_3"/>
    <property type="match status" value="1"/>
</dbReference>
<dbReference type="InterPro" id="IPR014710">
    <property type="entry name" value="RmlC-like_jellyroll"/>
</dbReference>
<feature type="transmembrane region" description="Helical" evidence="10">
    <location>
        <begin position="91"/>
        <end position="110"/>
    </location>
</feature>
<dbReference type="InterPro" id="IPR002110">
    <property type="entry name" value="Ankyrin_rpt"/>
</dbReference>
<reference evidence="12" key="1">
    <citation type="submission" date="2023-01" db="EMBL/GenBank/DDBJ databases">
        <title>Metagenome sequencing of chrysophaentin producing Chrysophaeum taylorii.</title>
        <authorList>
            <person name="Davison J."/>
            <person name="Bewley C."/>
        </authorList>
    </citation>
    <scope>NUCLEOTIDE SEQUENCE</scope>
    <source>
        <strain evidence="12">NIES-1699</strain>
    </source>
</reference>
<keyword evidence="3" id="KW-0813">Transport</keyword>
<dbReference type="PROSITE" id="PS00888">
    <property type="entry name" value="CNMP_BINDING_1"/>
    <property type="match status" value="1"/>
</dbReference>
<dbReference type="InterPro" id="IPR045319">
    <property type="entry name" value="KAT/AKT"/>
</dbReference>
<dbReference type="SUPFAM" id="SSF48403">
    <property type="entry name" value="Ankyrin repeat"/>
    <property type="match status" value="1"/>
</dbReference>
<keyword evidence="13" id="KW-1185">Reference proteome</keyword>
<dbReference type="Gene3D" id="2.60.120.10">
    <property type="entry name" value="Jelly Rolls"/>
    <property type="match status" value="1"/>
</dbReference>
<evidence type="ECO:0000256" key="1">
    <source>
        <dbReference type="ARBA" id="ARBA00004141"/>
    </source>
</evidence>
<evidence type="ECO:0000256" key="9">
    <source>
        <dbReference type="SAM" id="MobiDB-lite"/>
    </source>
</evidence>
<evidence type="ECO:0000256" key="6">
    <source>
        <dbReference type="ARBA" id="ARBA00023065"/>
    </source>
</evidence>
<dbReference type="GO" id="GO:0016020">
    <property type="term" value="C:membrane"/>
    <property type="evidence" value="ECO:0007669"/>
    <property type="project" value="UniProtKB-SubCell"/>
</dbReference>
<dbReference type="GO" id="GO:0005249">
    <property type="term" value="F:voltage-gated potassium channel activity"/>
    <property type="evidence" value="ECO:0007669"/>
    <property type="project" value="InterPro"/>
</dbReference>
<dbReference type="PANTHER" id="PTHR45743:SF2">
    <property type="entry name" value="POTASSIUM CHANNEL AKT1"/>
    <property type="match status" value="1"/>
</dbReference>
<evidence type="ECO:0000259" key="11">
    <source>
        <dbReference type="PROSITE" id="PS50042"/>
    </source>
</evidence>
<feature type="region of interest" description="Disordered" evidence="9">
    <location>
        <begin position="18"/>
        <end position="44"/>
    </location>
</feature>
<dbReference type="InterPro" id="IPR036770">
    <property type="entry name" value="Ankyrin_rpt-contain_sf"/>
</dbReference>
<feature type="transmembrane region" description="Helical" evidence="10">
    <location>
        <begin position="221"/>
        <end position="238"/>
    </location>
</feature>
<protein>
    <recommendedName>
        <fullName evidence="11">Cyclic nucleotide-binding domain-containing protein</fullName>
    </recommendedName>
</protein>
<dbReference type="InterPro" id="IPR018488">
    <property type="entry name" value="cNMP-bd_CS"/>
</dbReference>
<dbReference type="InterPro" id="IPR000595">
    <property type="entry name" value="cNMP-bd_dom"/>
</dbReference>
<feature type="transmembrane region" description="Helical" evidence="10">
    <location>
        <begin position="297"/>
        <end position="320"/>
    </location>
</feature>
<keyword evidence="8" id="KW-0040">ANK repeat</keyword>
<dbReference type="AlphaFoldDB" id="A0AAD7UNS1"/>
<keyword evidence="7 10" id="KW-0472">Membrane</keyword>
<dbReference type="Pfam" id="PF12796">
    <property type="entry name" value="Ank_2"/>
    <property type="match status" value="1"/>
</dbReference>
<dbReference type="Gene3D" id="1.10.287.70">
    <property type="match status" value="1"/>
</dbReference>
<feature type="repeat" description="ANK" evidence="8">
    <location>
        <begin position="737"/>
        <end position="769"/>
    </location>
</feature>
<proteinExistence type="inferred from homology"/>
<comment type="caution">
    <text evidence="12">The sequence shown here is derived from an EMBL/GenBank/DDBJ whole genome shotgun (WGS) entry which is preliminary data.</text>
</comment>
<comment type="subcellular location">
    <subcellularLocation>
        <location evidence="1">Membrane</location>
        <topology evidence="1">Multi-pass membrane protein</topology>
    </subcellularLocation>
</comment>
<feature type="repeat" description="ANK" evidence="8">
    <location>
        <begin position="671"/>
        <end position="703"/>
    </location>
</feature>
<accession>A0AAD7UNS1</accession>
<dbReference type="Proteomes" id="UP001230188">
    <property type="component" value="Unassembled WGS sequence"/>
</dbReference>
<keyword evidence="4 10" id="KW-0812">Transmembrane</keyword>
<evidence type="ECO:0000313" key="13">
    <source>
        <dbReference type="Proteomes" id="UP001230188"/>
    </source>
</evidence>
<keyword evidence="6" id="KW-0406">Ion transport</keyword>
<dbReference type="SUPFAM" id="SSF51206">
    <property type="entry name" value="cAMP-binding domain-like"/>
    <property type="match status" value="1"/>
</dbReference>
<feature type="domain" description="Cyclic nucleotide-binding" evidence="11">
    <location>
        <begin position="392"/>
        <end position="517"/>
    </location>
</feature>
<dbReference type="Pfam" id="PF00520">
    <property type="entry name" value="Ion_trans"/>
    <property type="match status" value="1"/>
</dbReference>
<dbReference type="Pfam" id="PF13857">
    <property type="entry name" value="Ank_5"/>
    <property type="match status" value="1"/>
</dbReference>
<evidence type="ECO:0000256" key="3">
    <source>
        <dbReference type="ARBA" id="ARBA00022448"/>
    </source>
</evidence>
<keyword evidence="5 10" id="KW-1133">Transmembrane helix</keyword>
<dbReference type="InterPro" id="IPR005821">
    <property type="entry name" value="Ion_trans_dom"/>
</dbReference>
<dbReference type="InterPro" id="IPR018490">
    <property type="entry name" value="cNMP-bd_dom_sf"/>
</dbReference>
<dbReference type="SUPFAM" id="SSF81324">
    <property type="entry name" value="Voltage-gated potassium channels"/>
    <property type="match status" value="1"/>
</dbReference>
<gene>
    <name evidence="12" type="ORF">CTAYLR_004929</name>
</gene>
<dbReference type="EMBL" id="JAQMWT010000021">
    <property type="protein sequence ID" value="KAJ8613812.1"/>
    <property type="molecule type" value="Genomic_DNA"/>
</dbReference>
<evidence type="ECO:0000256" key="10">
    <source>
        <dbReference type="SAM" id="Phobius"/>
    </source>
</evidence>
<dbReference type="SMART" id="SM00248">
    <property type="entry name" value="ANK"/>
    <property type="match status" value="4"/>
</dbReference>
<feature type="compositionally biased region" description="Acidic residues" evidence="9">
    <location>
        <begin position="822"/>
        <end position="837"/>
    </location>
</feature>
<feature type="transmembrane region" description="Helical" evidence="10">
    <location>
        <begin position="56"/>
        <end position="79"/>
    </location>
</feature>
<dbReference type="PROSITE" id="PS50088">
    <property type="entry name" value="ANK_REPEAT"/>
    <property type="match status" value="3"/>
</dbReference>
<comment type="similarity">
    <text evidence="2">Belongs to the potassium channel family. Plant (TC 1.A.1.4) subfamily.</text>
</comment>
<sequence length="837" mass="92472">MSSSSSSSKFARTTMLESMHKKSLDESQYGVGSDRRPSSIRDTTSAESAPSQFLEAAYTLSLIGSCIVSLFALAPRLAFSGSPRKEELQRVLFGLQQSSSFSFLVLYVAGARMLRQLRLKKIRALLLLGQDEKVRKLWCSSSSSSSRHALDHPLNVATQVVFASVVPTITDFMMLASPKRQGLRWVGCFRLLHLFNFRPAFSALDVNLSLPASVTPMLRNILIMCFTTHYAACFYWLLARWKGFTENTWVGAHRPALVDASANTQYVHSLYFSVITMSTVGYGDIYPVSKSEVTVTICYVLINIFLMANIIGVVSALAALKDTDLAEQRSRIARFERMLESEHISHDVANATKEYLRLALRYAQVDVDALPISVRLRIRTERFGEVLRSLPLFRGTSDRFVRECISLVKEDSFVRGLDVVRSGDLGSRLIIIVEGHATLEVAAAAADNDDVHAAGADEISLARSSRKESNEYTAAVLYRHSCFGAESFVCGMVQPWTVCARTLLRVISLDEVDRRELERSHPNDWSKMRSNLLGMTASFKQAAQLLATQITNGTGLDTQLKVDRLKMSLEAPSMMPRQCADRLVEDATRVMESIARDASGASHSLSALHCHIAGNGDVKELRRLIDLVPVSQVPGDYDNRCALHLAAANGRVECVRLLVGAGADVSAVDRFGRTPLMEAVLNDKPEVIAFLRSHDAELRMSDRLTAQSLCDAAFAGDSKLLANFLNAGANPNASDYDLRTPLMIAAAEGSLPLCRELLARGANPRAKDRWGHTPADEAKHFGHTGALCDLLLSAEKDTLSAHEKKWQQTRAKFIKKQQETKQEEEEEEEEEVDAGLS</sequence>
<feature type="region of interest" description="Disordered" evidence="9">
    <location>
        <begin position="813"/>
        <end position="837"/>
    </location>
</feature>
<dbReference type="Gene3D" id="1.25.40.20">
    <property type="entry name" value="Ankyrin repeat-containing domain"/>
    <property type="match status" value="2"/>
</dbReference>
<organism evidence="12 13">
    <name type="scientific">Chrysophaeum taylorii</name>
    <dbReference type="NCBI Taxonomy" id="2483200"/>
    <lineage>
        <taxon>Eukaryota</taxon>
        <taxon>Sar</taxon>
        <taxon>Stramenopiles</taxon>
        <taxon>Ochrophyta</taxon>
        <taxon>Pelagophyceae</taxon>
        <taxon>Pelagomonadales</taxon>
        <taxon>Pelagomonadaceae</taxon>
        <taxon>Chrysophaeum</taxon>
    </lineage>
</organism>
<dbReference type="PROSITE" id="PS50297">
    <property type="entry name" value="ANK_REP_REGION"/>
    <property type="match status" value="2"/>
</dbReference>
<evidence type="ECO:0000313" key="12">
    <source>
        <dbReference type="EMBL" id="KAJ8613812.1"/>
    </source>
</evidence>
<dbReference type="PANTHER" id="PTHR45743">
    <property type="entry name" value="POTASSIUM CHANNEL AKT1"/>
    <property type="match status" value="1"/>
</dbReference>